<keyword evidence="4" id="KW-0539">Nucleus</keyword>
<reference evidence="7 8" key="1">
    <citation type="submission" date="2016-03" db="EMBL/GenBank/DDBJ databases">
        <title>How can Kluyveromyces marxianus grow so fast - potential evolutionary course in Saccharomyces Complex revealed by comparative genomics.</title>
        <authorList>
            <person name="Mo W."/>
            <person name="Lu W."/>
            <person name="Yang X."/>
            <person name="Qi J."/>
            <person name="Lv H."/>
        </authorList>
    </citation>
    <scope>NUCLEOTIDE SEQUENCE [LARGE SCALE GENOMIC DNA]</scope>
    <source>
        <strain evidence="7 8">FIM1</strain>
    </source>
</reference>
<keyword evidence="2" id="KW-0805">Transcription regulation</keyword>
<evidence type="ECO:0000313" key="8">
    <source>
        <dbReference type="Proteomes" id="UP000422736"/>
    </source>
</evidence>
<feature type="compositionally biased region" description="Polar residues" evidence="6">
    <location>
        <begin position="452"/>
        <end position="463"/>
    </location>
</feature>
<evidence type="ECO:0000256" key="6">
    <source>
        <dbReference type="SAM" id="MobiDB-lite"/>
    </source>
</evidence>
<name>A0ABX6F256_KLUMA</name>
<feature type="compositionally biased region" description="Low complexity" evidence="6">
    <location>
        <begin position="223"/>
        <end position="250"/>
    </location>
</feature>
<evidence type="ECO:0000256" key="2">
    <source>
        <dbReference type="ARBA" id="ARBA00023015"/>
    </source>
</evidence>
<dbReference type="PANTHER" id="PTHR47427">
    <property type="entry name" value="PROTEIN STE12"/>
    <property type="match status" value="1"/>
</dbReference>
<accession>A0ABX6F256</accession>
<dbReference type="InterPro" id="IPR052127">
    <property type="entry name" value="STE12_transcription_factor"/>
</dbReference>
<dbReference type="SMART" id="SM00424">
    <property type="entry name" value="STE"/>
    <property type="match status" value="1"/>
</dbReference>
<organism evidence="7 8">
    <name type="scientific">Kluyveromyces marxianus</name>
    <name type="common">Yeast</name>
    <name type="synonym">Candida kefyr</name>
    <dbReference type="NCBI Taxonomy" id="4911"/>
    <lineage>
        <taxon>Eukaryota</taxon>
        <taxon>Fungi</taxon>
        <taxon>Dikarya</taxon>
        <taxon>Ascomycota</taxon>
        <taxon>Saccharomycotina</taxon>
        <taxon>Saccharomycetes</taxon>
        <taxon>Saccharomycetales</taxon>
        <taxon>Saccharomycetaceae</taxon>
        <taxon>Kluyveromyces</taxon>
    </lineage>
</organism>
<feature type="region of interest" description="Disordered" evidence="6">
    <location>
        <begin position="205"/>
        <end position="254"/>
    </location>
</feature>
<keyword evidence="8" id="KW-1185">Reference proteome</keyword>
<keyword evidence="3" id="KW-0804">Transcription</keyword>
<evidence type="ECO:0000313" key="7">
    <source>
        <dbReference type="EMBL" id="QGN17452.1"/>
    </source>
</evidence>
<proteinExistence type="inferred from homology"/>
<gene>
    <name evidence="7" type="primary">STE12</name>
    <name evidence="7" type="ORF">FIM1_4186</name>
</gene>
<dbReference type="Pfam" id="PF02200">
    <property type="entry name" value="STE"/>
    <property type="match status" value="1"/>
</dbReference>
<feature type="region of interest" description="Disordered" evidence="6">
    <location>
        <begin position="647"/>
        <end position="679"/>
    </location>
</feature>
<protein>
    <submittedName>
        <fullName evidence="7">Protein STE12</fullName>
    </submittedName>
</protein>
<feature type="compositionally biased region" description="Polar residues" evidence="6">
    <location>
        <begin position="501"/>
        <end position="517"/>
    </location>
</feature>
<evidence type="ECO:0000256" key="3">
    <source>
        <dbReference type="ARBA" id="ARBA00023163"/>
    </source>
</evidence>
<sequence length="705" mass="80243">MAISVVKTEDISSVSVRGDASQSPEEVEESLRLIEDLKFFLATAPANWQENQVIRRYYLSNDEGFVSCVFWNNLYYITGTDIVRCCAYRMQKFGREIVERKKFEEGIFSDLRNLKCGIDATLEKPKSDFLKFLYKNMCLKTQKKQKVFFWFSVPHDRLFADALERDLKRVASGGQPTTKAVAEPALSFKWEANSDVSLYDQITHHVDSQRTESRPVSAEEEGQQQQQSQTQSHSQSQANQQLHNKQQLQHVADTPVSAAKEIEPYELGSVQEEEAEVAIVDNDKLPYGLPSGQEVEQTNYEPQQLVVPHSEHGDEVPAEFDELNDDLKPSDILASNQEEDDFPLDYFPVEIEYSQTSMDSSLHVMPQGSKMSTQMMFYEDMDGMMAGPKYPISAGLYEDPFFRDEMAVPVPVPNSAKYMMPPPMSASRSQFMTNGEYYSKSKENKKPVAAASSLNSNNKTQTPELKRNGDEDINSPTSENDAPEEENDTSEQSQEQDSSHRMYQTETPSNEEYLSAPYNNRRMQVNESMVHPYTGMLLNPYMFYNMLAVDPAMTMGVNPMTDPFYGQAQAHNMDVVHDMYPPQEVVYPSNYRTTPKAAYFNMRSPYGRNFPPPSAMNPYYTPYHRRQPSSGTRRYFNKAAIINKKMKSPPRKGMVSKPTQKSMKVNNGGKAEGAKSASMINKDSDNAYVEFREEAAKDYSNDNMK</sequence>
<evidence type="ECO:0000256" key="1">
    <source>
        <dbReference type="ARBA" id="ARBA00004123"/>
    </source>
</evidence>
<comment type="similarity">
    <text evidence="5">Belongs to the STE12 transcription factor family.</text>
</comment>
<dbReference type="EMBL" id="CP015059">
    <property type="protein sequence ID" value="QGN17452.1"/>
    <property type="molecule type" value="Genomic_DNA"/>
</dbReference>
<dbReference type="Proteomes" id="UP000422736">
    <property type="component" value="Chromosome 6"/>
</dbReference>
<dbReference type="InterPro" id="IPR003120">
    <property type="entry name" value="Ste12"/>
</dbReference>
<dbReference type="PANTHER" id="PTHR47427:SF1">
    <property type="entry name" value="PROTEIN STE12"/>
    <property type="match status" value="1"/>
</dbReference>
<evidence type="ECO:0000256" key="4">
    <source>
        <dbReference type="ARBA" id="ARBA00023242"/>
    </source>
</evidence>
<comment type="subcellular location">
    <subcellularLocation>
        <location evidence="1">Nucleus</location>
    </subcellularLocation>
</comment>
<evidence type="ECO:0000256" key="5">
    <source>
        <dbReference type="ARBA" id="ARBA00024345"/>
    </source>
</evidence>
<feature type="region of interest" description="Disordered" evidence="6">
    <location>
        <begin position="438"/>
        <end position="517"/>
    </location>
</feature>